<dbReference type="Pfam" id="PF04043">
    <property type="entry name" value="PMEI"/>
    <property type="match status" value="1"/>
</dbReference>
<keyword evidence="1 4" id="KW-0732">Signal</keyword>
<dbReference type="NCBIfam" id="TIGR01614">
    <property type="entry name" value="PME_inhib"/>
    <property type="match status" value="1"/>
</dbReference>
<dbReference type="PANTHER" id="PTHR35357:SF8">
    <property type="entry name" value="OS01G0111000 PROTEIN"/>
    <property type="match status" value="1"/>
</dbReference>
<dbReference type="SMART" id="SM00856">
    <property type="entry name" value="PMEI"/>
    <property type="match status" value="1"/>
</dbReference>
<keyword evidence="7" id="KW-1185">Reference proteome</keyword>
<comment type="caution">
    <text evidence="6">The sequence shown here is derived from an EMBL/GenBank/DDBJ whole genome shotgun (WGS) entry which is preliminary data.</text>
</comment>
<organism evidence="6 7">
    <name type="scientific">Iris pallida</name>
    <name type="common">Sweet iris</name>
    <dbReference type="NCBI Taxonomy" id="29817"/>
    <lineage>
        <taxon>Eukaryota</taxon>
        <taxon>Viridiplantae</taxon>
        <taxon>Streptophyta</taxon>
        <taxon>Embryophyta</taxon>
        <taxon>Tracheophyta</taxon>
        <taxon>Spermatophyta</taxon>
        <taxon>Magnoliopsida</taxon>
        <taxon>Liliopsida</taxon>
        <taxon>Asparagales</taxon>
        <taxon>Iridaceae</taxon>
        <taxon>Iridoideae</taxon>
        <taxon>Irideae</taxon>
        <taxon>Iris</taxon>
    </lineage>
</organism>
<dbReference type="InterPro" id="IPR006501">
    <property type="entry name" value="Pectinesterase_inhib_dom"/>
</dbReference>
<sequence>MAPISFFTVFFFFLLPFLSFSLPLETSNLLIQTCNATTCYDFCVASLSSSPRASTAADATALTGIAIDLGIANATNTSSFASSLSKAARSPSLASLLAACADKYARAAEALGSSRDALAQGNYDYASVHASSAAEYPDVCRVLFQRSKGQAAAAYPAELARREDALKRLCAVALDIISLLS</sequence>
<proteinExistence type="inferred from homology"/>
<dbReference type="EMBL" id="JANAVB010038615">
    <property type="protein sequence ID" value="KAJ6800878.1"/>
    <property type="molecule type" value="Genomic_DNA"/>
</dbReference>
<dbReference type="GO" id="GO:0004857">
    <property type="term" value="F:enzyme inhibitor activity"/>
    <property type="evidence" value="ECO:0007669"/>
    <property type="project" value="InterPro"/>
</dbReference>
<evidence type="ECO:0000259" key="5">
    <source>
        <dbReference type="SMART" id="SM00856"/>
    </source>
</evidence>
<feature type="domain" description="Pectinesterase inhibitor" evidence="5">
    <location>
        <begin position="26"/>
        <end position="176"/>
    </location>
</feature>
<accession>A0AAX6EA18</accession>
<dbReference type="SUPFAM" id="SSF101148">
    <property type="entry name" value="Plant invertase/pectin methylesterase inhibitor"/>
    <property type="match status" value="1"/>
</dbReference>
<dbReference type="InterPro" id="IPR035513">
    <property type="entry name" value="Invertase/methylesterase_inhib"/>
</dbReference>
<protein>
    <submittedName>
        <fullName evidence="6">Cell wall / vacuolar inhibitor of fructosidase 2-like</fullName>
    </submittedName>
</protein>
<evidence type="ECO:0000256" key="4">
    <source>
        <dbReference type="SAM" id="SignalP"/>
    </source>
</evidence>
<evidence type="ECO:0000313" key="6">
    <source>
        <dbReference type="EMBL" id="KAJ6800878.1"/>
    </source>
</evidence>
<name>A0AAX6EA18_IRIPA</name>
<dbReference type="CDD" id="cd14859">
    <property type="entry name" value="PMEI_like"/>
    <property type="match status" value="1"/>
</dbReference>
<reference evidence="6" key="1">
    <citation type="journal article" date="2023" name="GigaByte">
        <title>Genome assembly of the bearded iris, Iris pallida Lam.</title>
        <authorList>
            <person name="Bruccoleri R.E."/>
            <person name="Oakeley E.J."/>
            <person name="Faust A.M.E."/>
            <person name="Altorfer M."/>
            <person name="Dessus-Babus S."/>
            <person name="Burckhardt D."/>
            <person name="Oertli M."/>
            <person name="Naumann U."/>
            <person name="Petersen F."/>
            <person name="Wong J."/>
        </authorList>
    </citation>
    <scope>NUCLEOTIDE SEQUENCE</scope>
    <source>
        <strain evidence="6">GSM-AAB239-AS_SAM_17_03QT</strain>
    </source>
</reference>
<evidence type="ECO:0000256" key="2">
    <source>
        <dbReference type="ARBA" id="ARBA00023157"/>
    </source>
</evidence>
<dbReference type="Gene3D" id="1.20.140.40">
    <property type="entry name" value="Invertase/pectin methylesterase inhibitor family protein"/>
    <property type="match status" value="1"/>
</dbReference>
<dbReference type="Proteomes" id="UP001140949">
    <property type="component" value="Unassembled WGS sequence"/>
</dbReference>
<dbReference type="PANTHER" id="PTHR35357">
    <property type="entry name" value="OS02G0537100 PROTEIN"/>
    <property type="match status" value="1"/>
</dbReference>
<gene>
    <name evidence="6" type="ORF">M6B38_202445</name>
</gene>
<reference evidence="6" key="2">
    <citation type="submission" date="2023-04" db="EMBL/GenBank/DDBJ databases">
        <authorList>
            <person name="Bruccoleri R.E."/>
            <person name="Oakeley E.J."/>
            <person name="Faust A.-M."/>
            <person name="Dessus-Babus S."/>
            <person name="Altorfer M."/>
            <person name="Burckhardt D."/>
            <person name="Oertli M."/>
            <person name="Naumann U."/>
            <person name="Petersen F."/>
            <person name="Wong J."/>
        </authorList>
    </citation>
    <scope>NUCLEOTIDE SEQUENCE</scope>
    <source>
        <strain evidence="6">GSM-AAB239-AS_SAM_17_03QT</strain>
        <tissue evidence="6">Leaf</tissue>
    </source>
</reference>
<dbReference type="AlphaFoldDB" id="A0AAX6EA18"/>
<evidence type="ECO:0000313" key="7">
    <source>
        <dbReference type="Proteomes" id="UP001140949"/>
    </source>
</evidence>
<evidence type="ECO:0000256" key="3">
    <source>
        <dbReference type="ARBA" id="ARBA00038471"/>
    </source>
</evidence>
<feature type="signal peptide" evidence="4">
    <location>
        <begin position="1"/>
        <end position="21"/>
    </location>
</feature>
<comment type="similarity">
    <text evidence="3">Belongs to the PMEI family.</text>
</comment>
<evidence type="ECO:0000256" key="1">
    <source>
        <dbReference type="ARBA" id="ARBA00022729"/>
    </source>
</evidence>
<feature type="chain" id="PRO_5043982662" evidence="4">
    <location>
        <begin position="22"/>
        <end position="181"/>
    </location>
</feature>
<keyword evidence="2" id="KW-1015">Disulfide bond</keyword>